<reference evidence="10 11" key="1">
    <citation type="submission" date="2019-08" db="EMBL/GenBank/DDBJ databases">
        <title>Chromobacterium paludis, a novel bacterium isolated from a Maryland marsh pond.</title>
        <authorList>
            <person name="Blackburn M.B."/>
            <person name="Gundersen-Rindal D.E."/>
        </authorList>
    </citation>
    <scope>NUCLEOTIDE SEQUENCE [LARGE SCALE GENOMIC DNA]</scope>
    <source>
        <strain evidence="11">IIBBL 257-1</strain>
    </source>
</reference>
<evidence type="ECO:0000256" key="7">
    <source>
        <dbReference type="ARBA" id="ARBA00023139"/>
    </source>
</evidence>
<keyword evidence="3 9" id="KW-1134">Transmembrane beta strand</keyword>
<dbReference type="KEGG" id="chrm:FYK34_08625"/>
<keyword evidence="11" id="KW-1185">Reference proteome</keyword>
<evidence type="ECO:0000256" key="6">
    <source>
        <dbReference type="ARBA" id="ARBA00023136"/>
    </source>
</evidence>
<dbReference type="EMBL" id="CP043473">
    <property type="protein sequence ID" value="QEL57847.1"/>
    <property type="molecule type" value="Genomic_DNA"/>
</dbReference>
<protein>
    <submittedName>
        <fullName evidence="10">Efflux transporter outer membrane subunit</fullName>
    </submittedName>
</protein>
<evidence type="ECO:0000313" key="10">
    <source>
        <dbReference type="EMBL" id="QEL57847.1"/>
    </source>
</evidence>
<dbReference type="PANTHER" id="PTHR30203">
    <property type="entry name" value="OUTER MEMBRANE CATION EFFLUX PROTEIN"/>
    <property type="match status" value="1"/>
</dbReference>
<gene>
    <name evidence="10" type="ORF">FYK34_08625</name>
</gene>
<proteinExistence type="inferred from homology"/>
<dbReference type="InterPro" id="IPR010131">
    <property type="entry name" value="MdtP/NodT-like"/>
</dbReference>
<evidence type="ECO:0000256" key="5">
    <source>
        <dbReference type="ARBA" id="ARBA00022729"/>
    </source>
</evidence>
<dbReference type="Pfam" id="PF02321">
    <property type="entry name" value="OEP"/>
    <property type="match status" value="2"/>
</dbReference>
<comment type="similarity">
    <text evidence="2 9">Belongs to the outer membrane factor (OMF) (TC 1.B.17) family.</text>
</comment>
<dbReference type="NCBIfam" id="TIGR01845">
    <property type="entry name" value="outer_NodT"/>
    <property type="match status" value="1"/>
</dbReference>
<sequence length="472" mass="50314">MARCGAMLALGGALAGCAAIPDLGPKPQLRETAASASSRSLSGAGQNWADQQWWTRYHDVQLDQMMSEALAHSPDLATAQARLLKSEGYAQTAGASLLPGVDLNASTSRLKQSYNNGVPKALAPQGFNSASRAALDFSYEIDFWGKNRAQLAAATSELEAARAEAAQSRLMLTSAIATGYAQLAGLYADRDAAEKAVQVRRNSVELLKDRQWHGLETLGSVEQAESRRAASEADLIAADEAISLQRNSLAALLGAGPDRGLTIRRPTVDLSHPQALPATVQAELIGRRPDLASARLRAEAAARRIDVARAGFFPNVNLTAYAGGQSLGAFDLLAKSGSGIAGIGPAINLPIFRGGQLQGEYRVARADYDAAVASYNQTLIQALREVADAVTRQRTLEPQLWQRKAALEAAQEAYRVANDRYRGGLANYLTVLNAEDSVIDTRRVLTDLQSQQFMQDIALIKALGGGYRAASL</sequence>
<keyword evidence="5" id="KW-0732">Signal</keyword>
<dbReference type="PROSITE" id="PS51257">
    <property type="entry name" value="PROKAR_LIPOPROTEIN"/>
    <property type="match status" value="1"/>
</dbReference>
<dbReference type="GO" id="GO:0005886">
    <property type="term" value="C:plasma membrane"/>
    <property type="evidence" value="ECO:0007669"/>
    <property type="project" value="UniProtKB-SubCell"/>
</dbReference>
<dbReference type="Gene3D" id="2.20.200.10">
    <property type="entry name" value="Outer membrane efflux proteins (OEP)"/>
    <property type="match status" value="1"/>
</dbReference>
<dbReference type="Gene3D" id="1.20.1600.10">
    <property type="entry name" value="Outer membrane efflux proteins (OEP)"/>
    <property type="match status" value="1"/>
</dbReference>
<dbReference type="Proteomes" id="UP000322079">
    <property type="component" value="Chromosome"/>
</dbReference>
<evidence type="ECO:0000256" key="9">
    <source>
        <dbReference type="RuleBase" id="RU362097"/>
    </source>
</evidence>
<keyword evidence="7 9" id="KW-0564">Palmitate</keyword>
<accession>A0A5C1DP02</accession>
<evidence type="ECO:0000256" key="2">
    <source>
        <dbReference type="ARBA" id="ARBA00007613"/>
    </source>
</evidence>
<dbReference type="InterPro" id="IPR003423">
    <property type="entry name" value="OMP_efflux"/>
</dbReference>
<dbReference type="GO" id="GO:0015562">
    <property type="term" value="F:efflux transmembrane transporter activity"/>
    <property type="evidence" value="ECO:0007669"/>
    <property type="project" value="InterPro"/>
</dbReference>
<dbReference type="AlphaFoldDB" id="A0A5C1DP02"/>
<evidence type="ECO:0000313" key="11">
    <source>
        <dbReference type="Proteomes" id="UP000322079"/>
    </source>
</evidence>
<keyword evidence="8 9" id="KW-0449">Lipoprotein</keyword>
<evidence type="ECO:0000256" key="4">
    <source>
        <dbReference type="ARBA" id="ARBA00022692"/>
    </source>
</evidence>
<keyword evidence="4 9" id="KW-0812">Transmembrane</keyword>
<organism evidence="10 11">
    <name type="scientific">Chromobacterium paludis</name>
    <dbReference type="NCBI Taxonomy" id="2605945"/>
    <lineage>
        <taxon>Bacteria</taxon>
        <taxon>Pseudomonadati</taxon>
        <taxon>Pseudomonadota</taxon>
        <taxon>Betaproteobacteria</taxon>
        <taxon>Neisseriales</taxon>
        <taxon>Chromobacteriaceae</taxon>
        <taxon>Chromobacterium</taxon>
    </lineage>
</organism>
<dbReference type="SUPFAM" id="SSF56954">
    <property type="entry name" value="Outer membrane efflux proteins (OEP)"/>
    <property type="match status" value="1"/>
</dbReference>
<dbReference type="PANTHER" id="PTHR30203:SF20">
    <property type="entry name" value="MULTIDRUG RESISTANCE OUTER MEMBRANE PROTEIN MDTP-RELATED"/>
    <property type="match status" value="1"/>
</dbReference>
<keyword evidence="6 9" id="KW-0472">Membrane</keyword>
<evidence type="ECO:0000256" key="3">
    <source>
        <dbReference type="ARBA" id="ARBA00022452"/>
    </source>
</evidence>
<evidence type="ECO:0000256" key="8">
    <source>
        <dbReference type="ARBA" id="ARBA00023288"/>
    </source>
</evidence>
<comment type="subcellular location">
    <subcellularLocation>
        <location evidence="9">Cell membrane</location>
        <topology evidence="9">Lipid-anchor</topology>
    </subcellularLocation>
    <subcellularLocation>
        <location evidence="1">Membrane</location>
    </subcellularLocation>
</comment>
<name>A0A5C1DP02_9NEIS</name>
<evidence type="ECO:0000256" key="1">
    <source>
        <dbReference type="ARBA" id="ARBA00004370"/>
    </source>
</evidence>